<feature type="compositionally biased region" description="Low complexity" evidence="1">
    <location>
        <begin position="1056"/>
        <end position="1065"/>
    </location>
</feature>
<dbReference type="VEuPathDB" id="TriTrypDB:LpyrH10_03_0730"/>
<feature type="region of interest" description="Disordered" evidence="1">
    <location>
        <begin position="911"/>
        <end position="963"/>
    </location>
</feature>
<evidence type="ECO:0000256" key="1">
    <source>
        <dbReference type="SAM" id="MobiDB-lite"/>
    </source>
</evidence>
<dbReference type="SUPFAM" id="SSF57903">
    <property type="entry name" value="FYVE/PHD zinc finger"/>
    <property type="match status" value="1"/>
</dbReference>
<feature type="compositionally biased region" description="Pro residues" evidence="1">
    <location>
        <begin position="1169"/>
        <end position="1180"/>
    </location>
</feature>
<protein>
    <submittedName>
        <fullName evidence="2">Uncharacterized protein</fullName>
    </submittedName>
</protein>
<dbReference type="InterPro" id="IPR013083">
    <property type="entry name" value="Znf_RING/FYVE/PHD"/>
</dbReference>
<feature type="region of interest" description="Disordered" evidence="1">
    <location>
        <begin position="1353"/>
        <end position="1408"/>
    </location>
</feature>
<organism evidence="2 3">
    <name type="scientific">Leptomonas pyrrhocoris</name>
    <name type="common">Firebug parasite</name>
    <dbReference type="NCBI Taxonomy" id="157538"/>
    <lineage>
        <taxon>Eukaryota</taxon>
        <taxon>Discoba</taxon>
        <taxon>Euglenozoa</taxon>
        <taxon>Kinetoplastea</taxon>
        <taxon>Metakinetoplastina</taxon>
        <taxon>Trypanosomatida</taxon>
        <taxon>Trypanosomatidae</taxon>
        <taxon>Leishmaniinae</taxon>
        <taxon>Leptomonas</taxon>
    </lineage>
</organism>
<feature type="region of interest" description="Disordered" evidence="1">
    <location>
        <begin position="707"/>
        <end position="741"/>
    </location>
</feature>
<feature type="region of interest" description="Disordered" evidence="1">
    <location>
        <begin position="266"/>
        <end position="296"/>
    </location>
</feature>
<feature type="compositionally biased region" description="Polar residues" evidence="1">
    <location>
        <begin position="30"/>
        <end position="43"/>
    </location>
</feature>
<feature type="compositionally biased region" description="Basic and acidic residues" evidence="1">
    <location>
        <begin position="918"/>
        <end position="929"/>
    </location>
</feature>
<feature type="region of interest" description="Disordered" evidence="1">
    <location>
        <begin position="494"/>
        <end position="519"/>
    </location>
</feature>
<feature type="compositionally biased region" description="Low complexity" evidence="1">
    <location>
        <begin position="403"/>
        <end position="426"/>
    </location>
</feature>
<feature type="compositionally biased region" description="Basic residues" evidence="1">
    <location>
        <begin position="1088"/>
        <end position="1108"/>
    </location>
</feature>
<dbReference type="GeneID" id="26902217"/>
<feature type="compositionally biased region" description="Gly residues" evidence="1">
    <location>
        <begin position="391"/>
        <end position="402"/>
    </location>
</feature>
<name>A0A0M9G720_LEPPY</name>
<dbReference type="Gene3D" id="3.30.40.10">
    <property type="entry name" value="Zinc/RING finger domain, C3HC4 (zinc finger)"/>
    <property type="match status" value="1"/>
</dbReference>
<dbReference type="CDD" id="cd15489">
    <property type="entry name" value="PHD_SF"/>
    <property type="match status" value="1"/>
</dbReference>
<feature type="compositionally biased region" description="Basic and acidic residues" evidence="1">
    <location>
        <begin position="428"/>
        <end position="451"/>
    </location>
</feature>
<feature type="compositionally biased region" description="Polar residues" evidence="1">
    <location>
        <begin position="1499"/>
        <end position="1524"/>
    </location>
</feature>
<feature type="compositionally biased region" description="Polar residues" evidence="1">
    <location>
        <begin position="951"/>
        <end position="960"/>
    </location>
</feature>
<evidence type="ECO:0000313" key="3">
    <source>
        <dbReference type="Proteomes" id="UP000037923"/>
    </source>
</evidence>
<comment type="caution">
    <text evidence="2">The sequence shown here is derived from an EMBL/GenBank/DDBJ whole genome shotgun (WGS) entry which is preliminary data.</text>
</comment>
<feature type="region of interest" description="Disordered" evidence="1">
    <location>
        <begin position="864"/>
        <end position="889"/>
    </location>
</feature>
<feature type="region of interest" description="Disordered" evidence="1">
    <location>
        <begin position="1322"/>
        <end position="1341"/>
    </location>
</feature>
<feature type="compositionally biased region" description="Low complexity" evidence="1">
    <location>
        <begin position="1023"/>
        <end position="1034"/>
    </location>
</feature>
<feature type="region of interest" description="Disordered" evidence="1">
    <location>
        <begin position="1128"/>
        <end position="1147"/>
    </location>
</feature>
<feature type="region of interest" description="Disordered" evidence="1">
    <location>
        <begin position="1447"/>
        <end position="1475"/>
    </location>
</feature>
<feature type="region of interest" description="Disordered" evidence="1">
    <location>
        <begin position="371"/>
        <end position="466"/>
    </location>
</feature>
<feature type="region of interest" description="Disordered" evidence="1">
    <location>
        <begin position="775"/>
        <end position="802"/>
    </location>
</feature>
<feature type="compositionally biased region" description="Pro residues" evidence="1">
    <location>
        <begin position="336"/>
        <end position="348"/>
    </location>
</feature>
<dbReference type="EMBL" id="LGTL01000003">
    <property type="protein sequence ID" value="KPA83659.1"/>
    <property type="molecule type" value="Genomic_DNA"/>
</dbReference>
<feature type="region of interest" description="Disordered" evidence="1">
    <location>
        <begin position="1489"/>
        <end position="1554"/>
    </location>
</feature>
<feature type="region of interest" description="Disordered" evidence="1">
    <location>
        <begin position="317"/>
        <end position="354"/>
    </location>
</feature>
<dbReference type="InterPro" id="IPR011011">
    <property type="entry name" value="Znf_FYVE_PHD"/>
</dbReference>
<feature type="compositionally biased region" description="Basic and acidic residues" evidence="1">
    <location>
        <begin position="729"/>
        <end position="738"/>
    </location>
</feature>
<feature type="region of interest" description="Disordered" evidence="1">
    <location>
        <begin position="994"/>
        <end position="1123"/>
    </location>
</feature>
<feature type="region of interest" description="Disordered" evidence="1">
    <location>
        <begin position="1265"/>
        <end position="1294"/>
    </location>
</feature>
<feature type="region of interest" description="Disordered" evidence="1">
    <location>
        <begin position="1167"/>
        <end position="1198"/>
    </location>
</feature>
<feature type="compositionally biased region" description="Acidic residues" evidence="1">
    <location>
        <begin position="1354"/>
        <end position="1367"/>
    </location>
</feature>
<evidence type="ECO:0000313" key="2">
    <source>
        <dbReference type="EMBL" id="KPA83659.1"/>
    </source>
</evidence>
<feature type="compositionally biased region" description="Low complexity" evidence="1">
    <location>
        <begin position="1489"/>
        <end position="1498"/>
    </location>
</feature>
<feature type="compositionally biased region" description="Low complexity" evidence="1">
    <location>
        <begin position="776"/>
        <end position="798"/>
    </location>
</feature>
<dbReference type="OrthoDB" id="273910at2759"/>
<feature type="compositionally biased region" description="Low complexity" evidence="1">
    <location>
        <begin position="59"/>
        <end position="69"/>
    </location>
</feature>
<feature type="compositionally biased region" description="Low complexity" evidence="1">
    <location>
        <begin position="284"/>
        <end position="296"/>
    </location>
</feature>
<dbReference type="Proteomes" id="UP000037923">
    <property type="component" value="Unassembled WGS sequence"/>
</dbReference>
<reference evidence="2 3" key="1">
    <citation type="submission" date="2015-07" db="EMBL/GenBank/DDBJ databases">
        <title>High-quality genome of monoxenous trypanosomatid Leptomonas pyrrhocoris.</title>
        <authorList>
            <person name="Flegontov P."/>
            <person name="Butenko A."/>
            <person name="Firsov S."/>
            <person name="Vlcek C."/>
            <person name="Logacheva M.D."/>
            <person name="Field M."/>
            <person name="Filatov D."/>
            <person name="Flegontova O."/>
            <person name="Gerasimov E."/>
            <person name="Jackson A.P."/>
            <person name="Kelly S."/>
            <person name="Opperdoes F."/>
            <person name="O'Reilly A."/>
            <person name="Votypka J."/>
            <person name="Yurchenko V."/>
            <person name="Lukes J."/>
        </authorList>
    </citation>
    <scope>NUCLEOTIDE SEQUENCE [LARGE SCALE GENOMIC DNA]</scope>
    <source>
        <strain evidence="2">H10</strain>
    </source>
</reference>
<dbReference type="OMA" id="AYCVCAA"/>
<sequence>MQDQQVRQSCNAIAAQIFHIAHSRHETRTDTPTADTNNVSASASRDVPVARHNAKPLPSNISNSSGSSSDGRAEALRRLREAVVRDAMTLYRLCHRPGGGDGIVIVPAAARSSGGGGGGGAVEEEAAYCVCAAIMARAPLLWASLVRRAELLRPRKPTLCFVAPVAVPPVVVRSVVMFYGRSRHLVPGSGGVPGVASPAVSGSLNTAAAAAAAGTARKDATVLSDGLSAQQAEAVAATFFFKTMSAAERQRRPDVFEVRALTSAASAMRKPSSSTQKGVPSRTAADASAGLSSGLPGRAGGDGAIVAADSSVSSLSSTLSSARGRGTVAGSLPGTLPVPPSRRPPQHPVSPSASASSFLFMDDWAGWRSGGGGASRFKQRKADATTSAEQGGSGDAVGGSGDGWSSPRSSSSDSSDGSSSRPSSDSVHTGEVDSREERRRDATGVRHERASARPGQRRHTRVKTAAATDAAVLERLYRLATSADAAATADAASAASEAPAEQGSVNNNRTRALGHLSGSGGATAGTSVLSASLFTSGKGVGLVALAAMTTQVRDALHWGRLEALVRFPILFRGLSTPPPLLFDSLAPSAATRALSATSAALTAASMSRWNNLLGYSYTSALTASPPLPSIASADSPASPSALHAAMDDFVSAFASPQSFLCPARLRASSLLPRPPSLITDTFLWTRLLICSAWLKVYADSLVDDESSSSSLSADDDDDENGSASSQLDAQKEKKERYAQPRVRPSPLVQEVVAYCVAIVREARAISAGITGEGDPAAFSASSSSHHAHGAAHTSAPSSNHHHHHHQAINAVCCPVCDCLVKEQQPVLWWSTLREDRAQLREQLRTLLESGSPTDAEARVAAAVAEDGVREDRGGRQYAAPQLSGSGAAGERVAALQERWGMFVMGVTRPSDSSAAAHESNRVASDEPRDVATNAASDKDSSMDPGDPAHTTAESNGQSGVDEQDSIDDAATRTLWAALTQRVAAATDVCVFLSTHPLPEGPSTSVTRRPASFAKHTAARPRTSHAAATAAAGVGAKRRRRRSTSSDSAAAEEETEGSSSSNNSSDEGSEADRRPRRRTHDATDAAVQLRRHHHHRRSHPHRPTSKRRRHSEDDENADSESAYFGDAEATTAAARTPSSDAGAFHGSRRAHEVAEEWERLLRRCGWVNAAPPPPSPRPPTRPTSTADALASPPSSDLSSSSAAGLYAQWAASLIQPSAMPTPHQAAVLRRRLSRYRLDDVVRALVLGRGGRWSPYAALMFGADALPRRQGPTGTPEQQQQQQLQKTPAKHVHDEAHPTTALDDVEVLHSAPPPRAASMSLLEEEGDDTDAQVNAGGARKADGLEGHDSLLLVTGCDDDSEAAGGEDEERVERRSAHNSPSPPPLTSLAAFTQRCSPLPPPPPLLSPLRTCTQSALPSSPVFSATKHKLALPSIPLHVSPLRRHVAAGVRSDMSRNHTSKGHEKHRANAKESNGRGQTTFDAITSSALLSSNAAPPSAAATQNDQSQLSNHSVTNTTASLRTNSKKGTQEEGPPSTTHDNDEESNAALSQGGAVARSQLRAQQAALRALLRFRPRFPPLREEDAVLECGSCFAWFHQECIAPVQRDLMGQVFLCHACRLKWARPYVERDGVGGLISQAQEPPS</sequence>
<proteinExistence type="predicted"/>
<feature type="compositionally biased region" description="Low complexity" evidence="1">
    <location>
        <begin position="1181"/>
        <end position="1198"/>
    </location>
</feature>
<keyword evidence="3" id="KW-1185">Reference proteome</keyword>
<accession>A0A0M9G720</accession>
<feature type="region of interest" description="Disordered" evidence="1">
    <location>
        <begin position="23"/>
        <end position="74"/>
    </location>
</feature>
<dbReference type="RefSeq" id="XP_015662098.1">
    <property type="nucleotide sequence ID" value="XM_015798620.1"/>
</dbReference>
<gene>
    <name evidence="2" type="ORF">ABB37_01922</name>
</gene>